<feature type="region of interest" description="Disordered" evidence="1">
    <location>
        <begin position="472"/>
        <end position="505"/>
    </location>
</feature>
<feature type="compositionally biased region" description="Polar residues" evidence="1">
    <location>
        <begin position="472"/>
        <end position="495"/>
    </location>
</feature>
<dbReference type="AlphaFoldDB" id="A0A835CN90"/>
<feature type="region of interest" description="Disordered" evidence="1">
    <location>
        <begin position="205"/>
        <end position="241"/>
    </location>
</feature>
<accession>A0A835CN90</accession>
<dbReference type="EMBL" id="JACMRX010000005">
    <property type="protein sequence ID" value="KAF7989269.1"/>
    <property type="molecule type" value="Genomic_DNA"/>
</dbReference>
<dbReference type="Proteomes" id="UP000639338">
    <property type="component" value="Unassembled WGS sequence"/>
</dbReference>
<organism evidence="2 3">
    <name type="scientific">Aphidius gifuensis</name>
    <name type="common">Parasitoid wasp</name>
    <dbReference type="NCBI Taxonomy" id="684658"/>
    <lineage>
        <taxon>Eukaryota</taxon>
        <taxon>Metazoa</taxon>
        <taxon>Ecdysozoa</taxon>
        <taxon>Arthropoda</taxon>
        <taxon>Hexapoda</taxon>
        <taxon>Insecta</taxon>
        <taxon>Pterygota</taxon>
        <taxon>Neoptera</taxon>
        <taxon>Endopterygota</taxon>
        <taxon>Hymenoptera</taxon>
        <taxon>Apocrita</taxon>
        <taxon>Ichneumonoidea</taxon>
        <taxon>Braconidae</taxon>
        <taxon>Aphidiinae</taxon>
        <taxon>Aphidius</taxon>
    </lineage>
</organism>
<reference evidence="2 3" key="1">
    <citation type="submission" date="2020-08" db="EMBL/GenBank/DDBJ databases">
        <title>Aphidius gifuensis genome sequencing and assembly.</title>
        <authorList>
            <person name="Du Z."/>
        </authorList>
    </citation>
    <scope>NUCLEOTIDE SEQUENCE [LARGE SCALE GENOMIC DNA]</scope>
    <source>
        <strain evidence="2">YNYX2018</strain>
        <tissue evidence="2">Adults</tissue>
    </source>
</reference>
<evidence type="ECO:0000313" key="2">
    <source>
        <dbReference type="EMBL" id="KAF7989269.1"/>
    </source>
</evidence>
<protein>
    <submittedName>
        <fullName evidence="2">Uncharacterized protein</fullName>
    </submittedName>
</protein>
<name>A0A835CN90_APHGI</name>
<evidence type="ECO:0000256" key="1">
    <source>
        <dbReference type="SAM" id="MobiDB-lite"/>
    </source>
</evidence>
<feature type="region of interest" description="Disordered" evidence="1">
    <location>
        <begin position="126"/>
        <end position="150"/>
    </location>
</feature>
<feature type="compositionally biased region" description="Polar residues" evidence="1">
    <location>
        <begin position="205"/>
        <end position="229"/>
    </location>
</feature>
<proteinExistence type="predicted"/>
<gene>
    <name evidence="2" type="ORF">HCN44_007943</name>
</gene>
<feature type="compositionally biased region" description="Basic and acidic residues" evidence="1">
    <location>
        <begin position="126"/>
        <end position="140"/>
    </location>
</feature>
<keyword evidence="3" id="KW-1185">Reference proteome</keyword>
<feature type="compositionally biased region" description="Low complexity" evidence="1">
    <location>
        <begin position="230"/>
        <end position="241"/>
    </location>
</feature>
<sequence>MMEQSEEAFQLKMENATKNKKFDSWENALEIRKLSESTKASVDNGSKVTETLQSIVLPSSTPLTITSTKKLYQHSDESTANDNENDDKIKDYVETWSDNSSETSFHFSVDTDNEDEIKKTYGDQMLDDEKAGSDVKEKKNQIPSYSNNGTTTTTVAATTSTTQAITTASVTTATTTVSTTKTGIITDKDAVDITMTKEVGVIIEQSKQNQGTNENNNSSLDNTSVNTTRQQHQQQQQQDCQKQNDNNFLIVCETSDALEIRKLSESTKASVDNGSKVTETLQSIVLPSSTPLTITSTNKLYQHSDESTANDKEKEDKVNDYVETWSNNPGETFFDFMKKKYKNQMLNDEKAGSDGGGGGGDTFFDYLKKKYGNQMLNDEKAGSDVQEKKNQIQSYIRCTNNSTSTTTGTATTSTKTPTLTTQAITTACVTTATATTTTTTTTVSTTKTGIIADKDAVDITMTKEVGVIMEQSKQNQDTNENNNSSLDNTSVNTTRQQHQQQQDCQKENVSTVIGTIQSVVLPLSSSLTIITSANNLDQQNDDKKIIADSPQTSSAATATTTQLAKHEKDNVSIMNDKEKINENKIKDGGKTCGDGDSINKLQKKQEHFIEDKDENKTSEI</sequence>
<comment type="caution">
    <text evidence="2">The sequence shown here is derived from an EMBL/GenBank/DDBJ whole genome shotgun (WGS) entry which is preliminary data.</text>
</comment>
<evidence type="ECO:0000313" key="3">
    <source>
        <dbReference type="Proteomes" id="UP000639338"/>
    </source>
</evidence>